<dbReference type="Gene3D" id="1.10.510.10">
    <property type="entry name" value="Transferase(Phosphotransferase) domain 1"/>
    <property type="match status" value="1"/>
</dbReference>
<reference evidence="2" key="1">
    <citation type="submission" date="2023-03" db="EMBL/GenBank/DDBJ databases">
        <authorList>
            <person name="Steffen K."/>
            <person name="Cardenas P."/>
        </authorList>
    </citation>
    <scope>NUCLEOTIDE SEQUENCE</scope>
</reference>
<evidence type="ECO:0000313" key="2">
    <source>
        <dbReference type="EMBL" id="CAI8036676.1"/>
    </source>
</evidence>
<comment type="caution">
    <text evidence="2">The sequence shown here is derived from an EMBL/GenBank/DDBJ whole genome shotgun (WGS) entry which is preliminary data.</text>
</comment>
<protein>
    <submittedName>
        <fullName evidence="2">Protein sevenless</fullName>
    </submittedName>
</protein>
<dbReference type="PROSITE" id="PS50011">
    <property type="entry name" value="PROTEIN_KINASE_DOM"/>
    <property type="match status" value="1"/>
</dbReference>
<proteinExistence type="predicted"/>
<dbReference type="GO" id="GO:0005524">
    <property type="term" value="F:ATP binding"/>
    <property type="evidence" value="ECO:0007669"/>
    <property type="project" value="InterPro"/>
</dbReference>
<dbReference type="GO" id="GO:0004714">
    <property type="term" value="F:transmembrane receptor protein tyrosine kinase activity"/>
    <property type="evidence" value="ECO:0007669"/>
    <property type="project" value="TreeGrafter"/>
</dbReference>
<accession>A0AA35SX67</accession>
<dbReference type="Pfam" id="PF07714">
    <property type="entry name" value="PK_Tyr_Ser-Thr"/>
    <property type="match status" value="1"/>
</dbReference>
<dbReference type="PANTHER" id="PTHR24416:SF564">
    <property type="entry name" value="MACROPHAGE-STIMULATING PROTEIN RECEPTOR"/>
    <property type="match status" value="1"/>
</dbReference>
<dbReference type="SUPFAM" id="SSF56112">
    <property type="entry name" value="Protein kinase-like (PK-like)"/>
    <property type="match status" value="1"/>
</dbReference>
<dbReference type="EMBL" id="CASHTH010002886">
    <property type="protein sequence ID" value="CAI8036676.1"/>
    <property type="molecule type" value="Genomic_DNA"/>
</dbReference>
<dbReference type="GO" id="GO:0006909">
    <property type="term" value="P:phagocytosis"/>
    <property type="evidence" value="ECO:0007669"/>
    <property type="project" value="TreeGrafter"/>
</dbReference>
<dbReference type="GO" id="GO:0007169">
    <property type="term" value="P:cell surface receptor protein tyrosine kinase signaling pathway"/>
    <property type="evidence" value="ECO:0007669"/>
    <property type="project" value="TreeGrafter"/>
</dbReference>
<evidence type="ECO:0000259" key="1">
    <source>
        <dbReference type="PROSITE" id="PS50011"/>
    </source>
</evidence>
<dbReference type="AlphaFoldDB" id="A0AA35SX67"/>
<name>A0AA35SX67_GEOBA</name>
<organism evidence="2 3">
    <name type="scientific">Geodia barretti</name>
    <name type="common">Barrett's horny sponge</name>
    <dbReference type="NCBI Taxonomy" id="519541"/>
    <lineage>
        <taxon>Eukaryota</taxon>
        <taxon>Metazoa</taxon>
        <taxon>Porifera</taxon>
        <taxon>Demospongiae</taxon>
        <taxon>Heteroscleromorpha</taxon>
        <taxon>Tetractinellida</taxon>
        <taxon>Astrophorina</taxon>
        <taxon>Geodiidae</taxon>
        <taxon>Geodia</taxon>
    </lineage>
</organism>
<feature type="non-terminal residue" evidence="2">
    <location>
        <position position="67"/>
    </location>
</feature>
<feature type="domain" description="Protein kinase" evidence="1">
    <location>
        <begin position="1"/>
        <end position="67"/>
    </location>
</feature>
<evidence type="ECO:0000313" key="3">
    <source>
        <dbReference type="Proteomes" id="UP001174909"/>
    </source>
</evidence>
<gene>
    <name evidence="2" type="ORF">GBAR_LOCUS20526</name>
</gene>
<keyword evidence="3" id="KW-1185">Reference proteome</keyword>
<dbReference type="InterPro" id="IPR001245">
    <property type="entry name" value="Ser-Thr/Tyr_kinase_cat_dom"/>
</dbReference>
<sequence length="67" mass="7782">YNVIKVADFGLSEDVYARNYFRQLSTQEEDGETPVKLPVRWMALESLNDGIFSEKTDVWSFGVTCWE</sequence>
<dbReference type="GO" id="GO:0043235">
    <property type="term" value="C:receptor complex"/>
    <property type="evidence" value="ECO:0007669"/>
    <property type="project" value="TreeGrafter"/>
</dbReference>
<dbReference type="Proteomes" id="UP001174909">
    <property type="component" value="Unassembled WGS sequence"/>
</dbReference>
<feature type="non-terminal residue" evidence="2">
    <location>
        <position position="1"/>
    </location>
</feature>
<dbReference type="InterPro" id="IPR000719">
    <property type="entry name" value="Prot_kinase_dom"/>
</dbReference>
<dbReference type="PANTHER" id="PTHR24416">
    <property type="entry name" value="TYROSINE-PROTEIN KINASE RECEPTOR"/>
    <property type="match status" value="1"/>
</dbReference>
<dbReference type="GO" id="GO:0016477">
    <property type="term" value="P:cell migration"/>
    <property type="evidence" value="ECO:0007669"/>
    <property type="project" value="TreeGrafter"/>
</dbReference>
<dbReference type="InterPro" id="IPR050122">
    <property type="entry name" value="RTK"/>
</dbReference>
<dbReference type="InterPro" id="IPR011009">
    <property type="entry name" value="Kinase-like_dom_sf"/>
</dbReference>
<dbReference type="GO" id="GO:0005886">
    <property type="term" value="C:plasma membrane"/>
    <property type="evidence" value="ECO:0007669"/>
    <property type="project" value="TreeGrafter"/>
</dbReference>